<reference evidence="1 3" key="1">
    <citation type="journal article" date="2017" name="Nature">
        <title>The sunflower genome provides insights into oil metabolism, flowering and Asterid evolution.</title>
        <authorList>
            <person name="Badouin H."/>
            <person name="Gouzy J."/>
            <person name="Grassa C.J."/>
            <person name="Murat F."/>
            <person name="Staton S.E."/>
            <person name="Cottret L."/>
            <person name="Lelandais-Briere C."/>
            <person name="Owens G.L."/>
            <person name="Carrere S."/>
            <person name="Mayjonade B."/>
            <person name="Legrand L."/>
            <person name="Gill N."/>
            <person name="Kane N.C."/>
            <person name="Bowers J.E."/>
            <person name="Hubner S."/>
            <person name="Bellec A."/>
            <person name="Berard A."/>
            <person name="Berges H."/>
            <person name="Blanchet N."/>
            <person name="Boniface M.C."/>
            <person name="Brunel D."/>
            <person name="Catrice O."/>
            <person name="Chaidir N."/>
            <person name="Claudel C."/>
            <person name="Donnadieu C."/>
            <person name="Faraut T."/>
            <person name="Fievet G."/>
            <person name="Helmstetter N."/>
            <person name="King M."/>
            <person name="Knapp S.J."/>
            <person name="Lai Z."/>
            <person name="Le Paslier M.C."/>
            <person name="Lippi Y."/>
            <person name="Lorenzon L."/>
            <person name="Mandel J.R."/>
            <person name="Marage G."/>
            <person name="Marchand G."/>
            <person name="Marquand E."/>
            <person name="Bret-Mestries E."/>
            <person name="Morien E."/>
            <person name="Nambeesan S."/>
            <person name="Nguyen T."/>
            <person name="Pegot-Espagnet P."/>
            <person name="Pouilly N."/>
            <person name="Raftis F."/>
            <person name="Sallet E."/>
            <person name="Schiex T."/>
            <person name="Thomas J."/>
            <person name="Vandecasteele C."/>
            <person name="Vares D."/>
            <person name="Vear F."/>
            <person name="Vautrin S."/>
            <person name="Crespi M."/>
            <person name="Mangin B."/>
            <person name="Burke J.M."/>
            <person name="Salse J."/>
            <person name="Munos S."/>
            <person name="Vincourt P."/>
            <person name="Rieseberg L.H."/>
            <person name="Langlade N.B."/>
        </authorList>
    </citation>
    <scope>NUCLEOTIDE SEQUENCE [LARGE SCALE GENOMIC DNA]</scope>
    <source>
        <strain evidence="3">cv. SF193</strain>
        <tissue evidence="1">Leaves</tissue>
    </source>
</reference>
<evidence type="ECO:0000313" key="2">
    <source>
        <dbReference type="EMBL" id="OTF92635.1"/>
    </source>
</evidence>
<dbReference type="EMBL" id="CM007905">
    <property type="protein sequence ID" value="OTF92635.1"/>
    <property type="molecule type" value="Genomic_DNA"/>
</dbReference>
<dbReference type="AlphaFoldDB" id="A0A251S1Q0"/>
<organism evidence="2 3">
    <name type="scientific">Helianthus annuus</name>
    <name type="common">Common sunflower</name>
    <dbReference type="NCBI Taxonomy" id="4232"/>
    <lineage>
        <taxon>Eukaryota</taxon>
        <taxon>Viridiplantae</taxon>
        <taxon>Streptophyta</taxon>
        <taxon>Embryophyta</taxon>
        <taxon>Tracheophyta</taxon>
        <taxon>Spermatophyta</taxon>
        <taxon>Magnoliopsida</taxon>
        <taxon>eudicotyledons</taxon>
        <taxon>Gunneridae</taxon>
        <taxon>Pentapetalae</taxon>
        <taxon>asterids</taxon>
        <taxon>campanulids</taxon>
        <taxon>Asterales</taxon>
        <taxon>Asteraceae</taxon>
        <taxon>Asteroideae</taxon>
        <taxon>Heliantheae alliance</taxon>
        <taxon>Heliantheae</taxon>
        <taxon>Helianthus</taxon>
    </lineage>
</organism>
<dbReference type="InParanoid" id="A0A251S1Q0"/>
<evidence type="ECO:0000313" key="3">
    <source>
        <dbReference type="Proteomes" id="UP000215914"/>
    </source>
</evidence>
<sequence>MGFRRLLVEVSRQHSRLRPIKRLLSCSYHTSLKFRGDAGIFSENLVPHAFKNQQHEIQRPACSMMLSKALHSSDANTIQVGPTEAAKELHDKLL</sequence>
<proteinExistence type="predicted"/>
<dbReference type="Gramene" id="mRNA:HanXRQr2_Chr16g0766291">
    <property type="protein sequence ID" value="mRNA:HanXRQr2_Chr16g0766291"/>
    <property type="gene ID" value="HanXRQr2_Chr16g0766291"/>
</dbReference>
<accession>A0A251S1Q0</accession>
<dbReference type="EMBL" id="MNCJ02000331">
    <property type="protein sequence ID" value="KAF5761538.1"/>
    <property type="molecule type" value="Genomic_DNA"/>
</dbReference>
<evidence type="ECO:0000313" key="1">
    <source>
        <dbReference type="EMBL" id="KAF5761538.1"/>
    </source>
</evidence>
<name>A0A251S1Q0_HELAN</name>
<protein>
    <submittedName>
        <fullName evidence="2">Uncharacterized protein</fullName>
    </submittedName>
</protein>
<keyword evidence="3" id="KW-1185">Reference proteome</keyword>
<reference evidence="2" key="2">
    <citation type="submission" date="2017-02" db="EMBL/GenBank/DDBJ databases">
        <title>Sunflower complete genome.</title>
        <authorList>
            <person name="Langlade N."/>
            <person name="Munos S."/>
        </authorList>
    </citation>
    <scope>NUCLEOTIDE SEQUENCE [LARGE SCALE GENOMIC DNA]</scope>
    <source>
        <tissue evidence="2">Leaves</tissue>
    </source>
</reference>
<gene>
    <name evidence="2" type="ORF">HannXRQ_Chr16g0524061</name>
    <name evidence="1" type="ORF">HanXRQr2_Chr16g0766291</name>
</gene>
<dbReference type="Proteomes" id="UP000215914">
    <property type="component" value="Chromosome 16"/>
</dbReference>
<reference evidence="1" key="3">
    <citation type="submission" date="2020-06" db="EMBL/GenBank/DDBJ databases">
        <title>Helianthus annuus Genome sequencing and assembly Release 2.</title>
        <authorList>
            <person name="Gouzy J."/>
            <person name="Langlade N."/>
            <person name="Munos S."/>
        </authorList>
    </citation>
    <scope>NUCLEOTIDE SEQUENCE</scope>
    <source>
        <tissue evidence="1">Leaves</tissue>
    </source>
</reference>